<dbReference type="SMART" id="SM00448">
    <property type="entry name" value="REC"/>
    <property type="match status" value="1"/>
</dbReference>
<gene>
    <name evidence="3" type="ORF">MQE35_14250</name>
</gene>
<evidence type="ECO:0000313" key="3">
    <source>
        <dbReference type="EMBL" id="UOB16889.1"/>
    </source>
</evidence>
<dbReference type="InterPro" id="IPR011006">
    <property type="entry name" value="CheY-like_superfamily"/>
</dbReference>
<dbReference type="Pfam" id="PF00072">
    <property type="entry name" value="Response_reg"/>
    <property type="match status" value="1"/>
</dbReference>
<feature type="domain" description="Response regulatory" evidence="2">
    <location>
        <begin position="6"/>
        <end position="138"/>
    </location>
</feature>
<dbReference type="InterPro" id="IPR058245">
    <property type="entry name" value="NreC/VraR/RcsB-like_REC"/>
</dbReference>
<reference evidence="3" key="1">
    <citation type="submission" date="2022-03" db="EMBL/GenBank/DDBJ databases">
        <title>Description of Abyssus ytuae gen. nov., sp. nov., a novel member of the family Flavobacteriaceae isolated from the sediment of Mariana Trench.</title>
        <authorList>
            <person name="Zhang J."/>
            <person name="Xu X."/>
        </authorList>
    </citation>
    <scope>NUCLEOTIDE SEQUENCE</scope>
    <source>
        <strain evidence="3">MT3330</strain>
    </source>
</reference>
<dbReference type="SUPFAM" id="SSF52172">
    <property type="entry name" value="CheY-like"/>
    <property type="match status" value="1"/>
</dbReference>
<protein>
    <submittedName>
        <fullName evidence="3">Response regulator transcription factor</fullName>
    </submittedName>
</protein>
<dbReference type="InterPro" id="IPR001789">
    <property type="entry name" value="Sig_transdc_resp-reg_receiver"/>
</dbReference>
<dbReference type="PANTHER" id="PTHR45566:SF2">
    <property type="entry name" value="NARL SUBFAMILY"/>
    <property type="match status" value="1"/>
</dbReference>
<keyword evidence="1" id="KW-0597">Phosphoprotein</keyword>
<evidence type="ECO:0000313" key="4">
    <source>
        <dbReference type="Proteomes" id="UP000831290"/>
    </source>
</evidence>
<dbReference type="PANTHER" id="PTHR45566">
    <property type="entry name" value="HTH-TYPE TRANSCRIPTIONAL REGULATOR YHJB-RELATED"/>
    <property type="match status" value="1"/>
</dbReference>
<organism evidence="3 4">
    <name type="scientific">Abyssalbus ytuae</name>
    <dbReference type="NCBI Taxonomy" id="2926907"/>
    <lineage>
        <taxon>Bacteria</taxon>
        <taxon>Pseudomonadati</taxon>
        <taxon>Bacteroidota</taxon>
        <taxon>Flavobacteriia</taxon>
        <taxon>Flavobacteriales</taxon>
        <taxon>Flavobacteriaceae</taxon>
        <taxon>Abyssalbus</taxon>
    </lineage>
</organism>
<dbReference type="EMBL" id="CP094358">
    <property type="protein sequence ID" value="UOB16889.1"/>
    <property type="molecule type" value="Genomic_DNA"/>
</dbReference>
<dbReference type="Proteomes" id="UP000831290">
    <property type="component" value="Chromosome"/>
</dbReference>
<dbReference type="AlphaFoldDB" id="A0A9E6ZJS0"/>
<dbReference type="PROSITE" id="PS50110">
    <property type="entry name" value="RESPONSE_REGULATORY"/>
    <property type="match status" value="1"/>
</dbReference>
<sequence>MENIVRILMIDDHPMIIEGYQNTLLGNKKEGNYELDISIANTCDQAFEKIKSSASSATPFDVLFIDINLPPSSNGTITSGVDLAVHAKRLLPDAKIIILTMHNEDFRIHNVLKNADPDGFLIKSDLTSEELILAFNSIMSGTPYYSSTVNNHFRKRIKNNFTLDEKNIKILYHLSRGVKTKNLTNYIGLSLSAIEKRKSQIKELFDIAEGDDEALLGEARKRGFI</sequence>
<name>A0A9E6ZJS0_9FLAO</name>
<dbReference type="KEGG" id="fbm:MQE35_14250"/>
<dbReference type="InterPro" id="IPR051015">
    <property type="entry name" value="EvgA-like"/>
</dbReference>
<feature type="modified residue" description="4-aspartylphosphate" evidence="1">
    <location>
        <position position="66"/>
    </location>
</feature>
<accession>A0A9E6ZJS0</accession>
<keyword evidence="4" id="KW-1185">Reference proteome</keyword>
<dbReference type="RefSeq" id="WP_255842138.1">
    <property type="nucleotide sequence ID" value="NZ_CP094358.1"/>
</dbReference>
<evidence type="ECO:0000259" key="2">
    <source>
        <dbReference type="PROSITE" id="PS50110"/>
    </source>
</evidence>
<proteinExistence type="predicted"/>
<dbReference type="CDD" id="cd17535">
    <property type="entry name" value="REC_NarL-like"/>
    <property type="match status" value="1"/>
</dbReference>
<evidence type="ECO:0000256" key="1">
    <source>
        <dbReference type="PROSITE-ProRule" id="PRU00169"/>
    </source>
</evidence>
<dbReference type="GO" id="GO:0000160">
    <property type="term" value="P:phosphorelay signal transduction system"/>
    <property type="evidence" value="ECO:0007669"/>
    <property type="project" value="InterPro"/>
</dbReference>
<dbReference type="Gene3D" id="3.40.50.2300">
    <property type="match status" value="1"/>
</dbReference>